<dbReference type="Gene3D" id="2.60.120.520">
    <property type="entry name" value="pectin degrading enzyme 5-keto 4- deoxyuronate isomerase, domain 1"/>
    <property type="match status" value="1"/>
</dbReference>
<evidence type="ECO:0000256" key="7">
    <source>
        <dbReference type="HAMAP-Rule" id="MF_00687"/>
    </source>
</evidence>
<comment type="cofactor">
    <cofactor evidence="7">
        <name>Zn(2+)</name>
        <dbReference type="ChEBI" id="CHEBI:29105"/>
    </cofactor>
    <text evidence="7">Binds 1 zinc ion per subunit.</text>
</comment>
<feature type="binding site" evidence="7">
    <location>
        <position position="247"/>
    </location>
    <ligand>
        <name>Zn(2+)</name>
        <dbReference type="ChEBI" id="CHEBI:29105"/>
    </ligand>
</feature>
<evidence type="ECO:0000256" key="5">
    <source>
        <dbReference type="ARBA" id="ARBA00022833"/>
    </source>
</evidence>
<sequence>MTIQNSTRYAIGRDEVKTFTTEQVRKEFLVDDLMQQDVLVLVYTHYERFMLGSAVPVNKALSLDTIDELKAQHFLDRRELGAINIGGKGTVTVDGETFTLEPKEAIYIGAQTKSVVFDSLDKSNPAKFYLNSAPAHHKFPTKKVGLTDANVLELGSKETCNERTIYQLLVNGVIETCQLQMGLTCLKPGSVWNTMPAHQHDRRNEVYFYFELDAAHSVSHFMGEPTQTRNLWVHNEQAVISPPWSIHSGAGTSNYSFIWGMAGENLAYDDMDVYAPTELR</sequence>
<dbReference type="InterPro" id="IPR021120">
    <property type="entry name" value="KduI/IolB_isomerase"/>
</dbReference>
<dbReference type="GO" id="GO:0045490">
    <property type="term" value="P:pectin catabolic process"/>
    <property type="evidence" value="ECO:0007669"/>
    <property type="project" value="UniProtKB-UniRule"/>
</dbReference>
<comment type="catalytic activity">
    <reaction evidence="1 7">
        <text>5-dehydro-4-deoxy-D-glucuronate = 3-deoxy-D-glycero-2,5-hexodiulosonate</text>
        <dbReference type="Rhea" id="RHEA:23896"/>
        <dbReference type="ChEBI" id="CHEBI:17117"/>
        <dbReference type="ChEBI" id="CHEBI:29071"/>
        <dbReference type="EC" id="5.3.1.17"/>
    </reaction>
</comment>
<dbReference type="UniPathway" id="UPA00545">
    <property type="reaction ID" value="UER00826"/>
</dbReference>
<gene>
    <name evidence="7" type="primary">kduI</name>
    <name evidence="8" type="ORF">XM47_18165</name>
</gene>
<comment type="similarity">
    <text evidence="3 7">Belongs to the KduI family.</text>
</comment>
<dbReference type="PIRSF" id="PIRSF006625">
    <property type="entry name" value="KduI"/>
    <property type="match status" value="1"/>
</dbReference>
<reference evidence="8 9" key="1">
    <citation type="submission" date="2015-04" db="EMBL/GenBank/DDBJ databases">
        <title>Draft Genome Sequence of the Novel Agar-Digesting Marine Bacterium Q1.</title>
        <authorList>
            <person name="Li Y."/>
            <person name="Li D."/>
            <person name="Chen G."/>
            <person name="Du Z."/>
        </authorList>
    </citation>
    <scope>NUCLEOTIDE SEQUENCE [LARGE SCALE GENOMIC DNA]</scope>
    <source>
        <strain evidence="8 9">Q1</strain>
    </source>
</reference>
<evidence type="ECO:0000256" key="1">
    <source>
        <dbReference type="ARBA" id="ARBA00000552"/>
    </source>
</evidence>
<evidence type="ECO:0000256" key="6">
    <source>
        <dbReference type="ARBA" id="ARBA00023235"/>
    </source>
</evidence>
<comment type="caution">
    <text evidence="8">The sequence shown here is derived from an EMBL/GenBank/DDBJ whole genome shotgun (WGS) entry which is preliminary data.</text>
</comment>
<dbReference type="EMBL" id="LAZL01000044">
    <property type="protein sequence ID" value="KMT63744.1"/>
    <property type="molecule type" value="Genomic_DNA"/>
</dbReference>
<dbReference type="SUPFAM" id="SSF51182">
    <property type="entry name" value="RmlC-like cupins"/>
    <property type="match status" value="1"/>
</dbReference>
<dbReference type="CDD" id="cd20491">
    <property type="entry name" value="cupin_KduI_C"/>
    <property type="match status" value="1"/>
</dbReference>
<dbReference type="EC" id="5.3.1.17" evidence="7"/>
<feature type="binding site" evidence="7">
    <location>
        <position position="205"/>
    </location>
    <ligand>
        <name>Zn(2+)</name>
        <dbReference type="ChEBI" id="CHEBI:29105"/>
    </ligand>
</feature>
<dbReference type="GO" id="GO:0008270">
    <property type="term" value="F:zinc ion binding"/>
    <property type="evidence" value="ECO:0007669"/>
    <property type="project" value="UniProtKB-UniRule"/>
</dbReference>
<dbReference type="RefSeq" id="WP_048695778.1">
    <property type="nucleotide sequence ID" value="NZ_KQ130514.1"/>
</dbReference>
<proteinExistence type="inferred from homology"/>
<dbReference type="Gene3D" id="2.60.120.10">
    <property type="entry name" value="Jelly Rolls"/>
    <property type="match status" value="1"/>
</dbReference>
<dbReference type="NCBIfam" id="NF002091">
    <property type="entry name" value="PRK00924.1"/>
    <property type="match status" value="1"/>
</dbReference>
<dbReference type="GO" id="GO:0008697">
    <property type="term" value="F:4-deoxy-L-threo-5-hexosulose-uronate ketol-isomerase activity"/>
    <property type="evidence" value="ECO:0007669"/>
    <property type="project" value="UniProtKB-UniRule"/>
</dbReference>
<evidence type="ECO:0000313" key="8">
    <source>
        <dbReference type="EMBL" id="KMT63744.1"/>
    </source>
</evidence>
<dbReference type="AlphaFoldDB" id="A0A0J8GR91"/>
<organism evidence="8 9">
    <name type="scientific">Catenovulum maritimum</name>
    <dbReference type="NCBI Taxonomy" id="1513271"/>
    <lineage>
        <taxon>Bacteria</taxon>
        <taxon>Pseudomonadati</taxon>
        <taxon>Pseudomonadota</taxon>
        <taxon>Gammaproteobacteria</taxon>
        <taxon>Alteromonadales</taxon>
        <taxon>Alteromonadaceae</taxon>
        <taxon>Catenovulum</taxon>
    </lineage>
</organism>
<name>A0A0J8GR91_9ALTE</name>
<keyword evidence="9" id="KW-1185">Reference proteome</keyword>
<evidence type="ECO:0000256" key="4">
    <source>
        <dbReference type="ARBA" id="ARBA00022723"/>
    </source>
</evidence>
<evidence type="ECO:0000313" key="9">
    <source>
        <dbReference type="Proteomes" id="UP000037600"/>
    </source>
</evidence>
<evidence type="ECO:0000256" key="2">
    <source>
        <dbReference type="ARBA" id="ARBA00005148"/>
    </source>
</evidence>
<dbReference type="PANTHER" id="PTHR38461:SF1">
    <property type="entry name" value="4-DEOXY-L-THREO-5-HEXOSULOSE-URONATE KETOL-ISOMERASE"/>
    <property type="match status" value="1"/>
</dbReference>
<dbReference type="PATRIC" id="fig|1513271.3.peg.3726"/>
<feature type="binding site" evidence="7">
    <location>
        <position position="198"/>
    </location>
    <ligand>
        <name>Zn(2+)</name>
        <dbReference type="ChEBI" id="CHEBI:29105"/>
    </ligand>
</feature>
<dbReference type="GO" id="GO:0042840">
    <property type="term" value="P:D-glucuronate catabolic process"/>
    <property type="evidence" value="ECO:0007669"/>
    <property type="project" value="TreeGrafter"/>
</dbReference>
<comment type="function">
    <text evidence="7">Catalyzes the isomerization of 5-dehydro-4-deoxy-D-glucuronate to 3-deoxy-D-glycero-2,5-hexodiulosonate.</text>
</comment>
<keyword evidence="4 7" id="KW-0479">Metal-binding</keyword>
<accession>A0A0J8GR91</accession>
<dbReference type="InterPro" id="IPR014710">
    <property type="entry name" value="RmlC-like_jellyroll"/>
</dbReference>
<dbReference type="InterPro" id="IPR027449">
    <property type="entry name" value="KduI_N"/>
</dbReference>
<dbReference type="InterPro" id="IPR011051">
    <property type="entry name" value="RmlC_Cupin_sf"/>
</dbReference>
<comment type="pathway">
    <text evidence="2 7">Glycan metabolism; pectin degradation; 2-dehydro-3-deoxy-D-gluconate from pectin: step 4/5.</text>
</comment>
<keyword evidence="6 7" id="KW-0413">Isomerase</keyword>
<feature type="binding site" evidence="7">
    <location>
        <position position="200"/>
    </location>
    <ligand>
        <name>Zn(2+)</name>
        <dbReference type="ChEBI" id="CHEBI:29105"/>
    </ligand>
</feature>
<dbReference type="STRING" id="1513271.XM47_18165"/>
<dbReference type="Pfam" id="PF04962">
    <property type="entry name" value="KduI"/>
    <property type="match status" value="1"/>
</dbReference>
<keyword evidence="5 7" id="KW-0862">Zinc</keyword>
<protein>
    <recommendedName>
        <fullName evidence="7">4-deoxy-L-threo-5-hexosulose-uronate ketol-isomerase</fullName>
        <ecNumber evidence="7">5.3.1.17</ecNumber>
    </recommendedName>
    <alternativeName>
        <fullName evidence="7">5-keto-4-deoxyuronate isomerase</fullName>
    </alternativeName>
    <alternativeName>
        <fullName evidence="7">DKI isomerase</fullName>
    </alternativeName>
</protein>
<dbReference type="HAMAP" id="MF_00687">
    <property type="entry name" value="KduI"/>
    <property type="match status" value="1"/>
</dbReference>
<dbReference type="GO" id="GO:0019698">
    <property type="term" value="P:D-galacturonate catabolic process"/>
    <property type="evidence" value="ECO:0007669"/>
    <property type="project" value="TreeGrafter"/>
</dbReference>
<dbReference type="CDD" id="cd20294">
    <property type="entry name" value="cupin_KduI_N"/>
    <property type="match status" value="1"/>
</dbReference>
<evidence type="ECO:0000256" key="3">
    <source>
        <dbReference type="ARBA" id="ARBA00008086"/>
    </source>
</evidence>
<dbReference type="InterPro" id="IPR007045">
    <property type="entry name" value="KduI"/>
</dbReference>
<dbReference type="OrthoDB" id="9770644at2"/>
<dbReference type="Proteomes" id="UP000037600">
    <property type="component" value="Unassembled WGS sequence"/>
</dbReference>
<dbReference type="PANTHER" id="PTHR38461">
    <property type="entry name" value="4-DEOXY-L-THREO-5-HEXOSULOSE-URONATE KETOL-ISOMERASE"/>
    <property type="match status" value="1"/>
</dbReference>